<dbReference type="InterPro" id="IPR029063">
    <property type="entry name" value="SAM-dependent_MTases_sf"/>
</dbReference>
<comment type="similarity">
    <text evidence="1 6">Belongs to the methyltransferase superfamily. RsmH family.</text>
</comment>
<dbReference type="HAMAP" id="MF_01007">
    <property type="entry name" value="16SrRNA_methyltr_H"/>
    <property type="match status" value="1"/>
</dbReference>
<evidence type="ECO:0000256" key="5">
    <source>
        <dbReference type="ARBA" id="ARBA00022691"/>
    </source>
</evidence>
<dbReference type="Gene3D" id="1.10.150.170">
    <property type="entry name" value="Putative methyltransferase TM0872, insert domain"/>
    <property type="match status" value="1"/>
</dbReference>
<dbReference type="PIRSF" id="PIRSF004486">
    <property type="entry name" value="MraW"/>
    <property type="match status" value="1"/>
</dbReference>
<dbReference type="NCBIfam" id="TIGR00006">
    <property type="entry name" value="16S rRNA (cytosine(1402)-N(4))-methyltransferase RsmH"/>
    <property type="match status" value="1"/>
</dbReference>
<feature type="binding site" evidence="6">
    <location>
        <position position="88"/>
    </location>
    <ligand>
        <name>S-adenosyl-L-methionine</name>
        <dbReference type="ChEBI" id="CHEBI:59789"/>
    </ligand>
</feature>
<organism evidence="7 8">
    <name type="scientific">Pseudoclavibacter albus</name>
    <dbReference type="NCBI Taxonomy" id="272241"/>
    <lineage>
        <taxon>Bacteria</taxon>
        <taxon>Bacillati</taxon>
        <taxon>Actinomycetota</taxon>
        <taxon>Actinomycetes</taxon>
        <taxon>Micrococcales</taxon>
        <taxon>Microbacteriaceae</taxon>
        <taxon>Pseudoclavibacter</taxon>
    </lineage>
</organism>
<comment type="caution">
    <text evidence="7">The sequence shown here is derived from an EMBL/GenBank/DDBJ whole genome shotgun (WGS) entry which is preliminary data.</text>
</comment>
<proteinExistence type="inferred from homology"/>
<gene>
    <name evidence="6 7" type="primary">rsmH</name>
    <name evidence="7" type="ORF">M3D15_06340</name>
</gene>
<comment type="function">
    <text evidence="6">Specifically methylates the N4 position of cytidine in position 1402 (C1402) of 16S rRNA.</text>
</comment>
<dbReference type="SUPFAM" id="SSF81799">
    <property type="entry name" value="Putative methyltransferase TM0872, insert domain"/>
    <property type="match status" value="1"/>
</dbReference>
<keyword evidence="6" id="KW-0963">Cytoplasm</keyword>
<dbReference type="PANTHER" id="PTHR11265:SF0">
    <property type="entry name" value="12S RRNA N4-METHYLCYTIDINE METHYLTRANSFERASE"/>
    <property type="match status" value="1"/>
</dbReference>
<dbReference type="GO" id="GO:0032259">
    <property type="term" value="P:methylation"/>
    <property type="evidence" value="ECO:0007669"/>
    <property type="project" value="UniProtKB-KW"/>
</dbReference>
<name>A0ABT2HX97_9MICO</name>
<dbReference type="GO" id="GO:0008168">
    <property type="term" value="F:methyltransferase activity"/>
    <property type="evidence" value="ECO:0007669"/>
    <property type="project" value="UniProtKB-KW"/>
</dbReference>
<feature type="binding site" evidence="6">
    <location>
        <begin position="42"/>
        <end position="44"/>
    </location>
    <ligand>
        <name>S-adenosyl-L-methionine</name>
        <dbReference type="ChEBI" id="CHEBI:59789"/>
    </ligand>
</feature>
<feature type="binding site" evidence="6">
    <location>
        <position position="109"/>
    </location>
    <ligand>
        <name>S-adenosyl-L-methionine</name>
        <dbReference type="ChEBI" id="CHEBI:59789"/>
    </ligand>
</feature>
<dbReference type="Gene3D" id="3.40.50.150">
    <property type="entry name" value="Vaccinia Virus protein VP39"/>
    <property type="match status" value="1"/>
</dbReference>
<comment type="catalytic activity">
    <reaction evidence="6">
        <text>cytidine(1402) in 16S rRNA + S-adenosyl-L-methionine = N(4)-methylcytidine(1402) in 16S rRNA + S-adenosyl-L-homocysteine + H(+)</text>
        <dbReference type="Rhea" id="RHEA:42928"/>
        <dbReference type="Rhea" id="RHEA-COMP:10286"/>
        <dbReference type="Rhea" id="RHEA-COMP:10287"/>
        <dbReference type="ChEBI" id="CHEBI:15378"/>
        <dbReference type="ChEBI" id="CHEBI:57856"/>
        <dbReference type="ChEBI" id="CHEBI:59789"/>
        <dbReference type="ChEBI" id="CHEBI:74506"/>
        <dbReference type="ChEBI" id="CHEBI:82748"/>
        <dbReference type="EC" id="2.1.1.199"/>
    </reaction>
</comment>
<evidence type="ECO:0000256" key="3">
    <source>
        <dbReference type="ARBA" id="ARBA00022603"/>
    </source>
</evidence>
<dbReference type="PANTHER" id="PTHR11265">
    <property type="entry name" value="S-ADENOSYL-METHYLTRANSFERASE MRAW"/>
    <property type="match status" value="1"/>
</dbReference>
<keyword evidence="8" id="KW-1185">Reference proteome</keyword>
<evidence type="ECO:0000256" key="6">
    <source>
        <dbReference type="HAMAP-Rule" id="MF_01007"/>
    </source>
</evidence>
<dbReference type="EC" id="2.1.1.199" evidence="6"/>
<dbReference type="EMBL" id="JALXSQ010000021">
    <property type="protein sequence ID" value="MCT2042947.1"/>
    <property type="molecule type" value="Genomic_DNA"/>
</dbReference>
<evidence type="ECO:0000256" key="4">
    <source>
        <dbReference type="ARBA" id="ARBA00022679"/>
    </source>
</evidence>
<reference evidence="7 8" key="1">
    <citation type="submission" date="2022-04" db="EMBL/GenBank/DDBJ databases">
        <title>Human microbiome associated bacterial genomes.</title>
        <authorList>
            <person name="Sandstrom S."/>
            <person name="Salamzade R."/>
            <person name="Kalan L.R."/>
        </authorList>
    </citation>
    <scope>NUCLEOTIDE SEQUENCE [LARGE SCALE GENOMIC DNA]</scope>
    <source>
        <strain evidence="8">p3-SID1799</strain>
    </source>
</reference>
<dbReference type="SUPFAM" id="SSF53335">
    <property type="entry name" value="S-adenosyl-L-methionine-dependent methyltransferases"/>
    <property type="match status" value="1"/>
</dbReference>
<feature type="binding site" evidence="6">
    <location>
        <position position="116"/>
    </location>
    <ligand>
        <name>S-adenosyl-L-methionine</name>
        <dbReference type="ChEBI" id="CHEBI:59789"/>
    </ligand>
</feature>
<keyword evidence="3 6" id="KW-0489">Methyltransferase</keyword>
<accession>A0ABT2HX97</accession>
<evidence type="ECO:0000256" key="1">
    <source>
        <dbReference type="ARBA" id="ARBA00010396"/>
    </source>
</evidence>
<dbReference type="Pfam" id="PF01795">
    <property type="entry name" value="Methyltransf_5"/>
    <property type="match status" value="1"/>
</dbReference>
<keyword evidence="4 6" id="KW-0808">Transferase</keyword>
<evidence type="ECO:0000313" key="8">
    <source>
        <dbReference type="Proteomes" id="UP001525379"/>
    </source>
</evidence>
<evidence type="ECO:0000313" key="7">
    <source>
        <dbReference type="EMBL" id="MCT2042947.1"/>
    </source>
</evidence>
<evidence type="ECO:0000256" key="2">
    <source>
        <dbReference type="ARBA" id="ARBA00022552"/>
    </source>
</evidence>
<dbReference type="InterPro" id="IPR002903">
    <property type="entry name" value="RsmH"/>
</dbReference>
<dbReference type="Proteomes" id="UP001525379">
    <property type="component" value="Unassembled WGS sequence"/>
</dbReference>
<protein>
    <recommendedName>
        <fullName evidence="6">Ribosomal RNA small subunit methyltransferase H</fullName>
        <ecNumber evidence="6">2.1.1.199</ecNumber>
    </recommendedName>
    <alternativeName>
        <fullName evidence="6">16S rRNA m(4)C1402 methyltransferase</fullName>
    </alternativeName>
    <alternativeName>
        <fullName evidence="6">rRNA (cytosine-N(4)-)-methyltransferase RsmH</fullName>
    </alternativeName>
</protein>
<feature type="binding site" evidence="6">
    <location>
        <position position="61"/>
    </location>
    <ligand>
        <name>S-adenosyl-L-methionine</name>
        <dbReference type="ChEBI" id="CHEBI:59789"/>
    </ligand>
</feature>
<comment type="subcellular location">
    <subcellularLocation>
        <location evidence="6">Cytoplasm</location>
    </subcellularLocation>
</comment>
<keyword evidence="5 6" id="KW-0949">S-adenosyl-L-methionine</keyword>
<dbReference type="RefSeq" id="WP_066080694.1">
    <property type="nucleotide sequence ID" value="NZ_JAFDPW010000005.1"/>
</dbReference>
<dbReference type="InterPro" id="IPR023397">
    <property type="entry name" value="SAM-dep_MeTrfase_MraW_recog"/>
</dbReference>
<sequence>MLLDKNPAELHAPVLRDRCVELLAPALSEAGSVFVDGTLGMGGHSEAVLEACPNAKLVAFDRDRDAISLAARRLERFGDRVNLIHAVYDELDERLDELGIDEIHGALFDLGVSSLQLDEAERGFSYARNAPLDMRMDQSGGETAAELIARLCEAELRDLFYRYGDEKLAPRYASHICKARDLAPITTTGQLVEILQQATPAARRDAGHPAKRVFQALRIAVNGELEALESAIPQALDRLANGGRIVIESYQSLEDRFVKRELQRRSTSSAPRELPMELPEHQPEFALLVRGAERASDEEAERNPRAIPVRLRAAERIRRHA</sequence>
<keyword evidence="2 6" id="KW-0698">rRNA processing</keyword>